<reference evidence="3 4" key="1">
    <citation type="submission" date="2022-05" db="EMBL/GenBank/DDBJ databases">
        <authorList>
            <person name="Park J.-S."/>
        </authorList>
    </citation>
    <scope>NUCLEOTIDE SEQUENCE [LARGE SCALE GENOMIC DNA]</scope>
    <source>
        <strain evidence="3 4">2012CJ35-5</strain>
    </source>
</reference>
<dbReference type="InterPro" id="IPR025698">
    <property type="entry name" value="2TM_dom"/>
</dbReference>
<organism evidence="3 4">
    <name type="scientific">Flagellimonas spongiicola</name>
    <dbReference type="NCBI Taxonomy" id="2942208"/>
    <lineage>
        <taxon>Bacteria</taxon>
        <taxon>Pseudomonadati</taxon>
        <taxon>Bacteroidota</taxon>
        <taxon>Flavobacteriia</taxon>
        <taxon>Flavobacteriales</taxon>
        <taxon>Flavobacteriaceae</taxon>
        <taxon>Flagellimonas</taxon>
    </lineage>
</organism>
<keyword evidence="1" id="KW-0812">Transmembrane</keyword>
<dbReference type="RefSeq" id="WP_249656114.1">
    <property type="nucleotide sequence ID" value="NZ_JAMFMA010000001.1"/>
</dbReference>
<comment type="caution">
    <text evidence="3">The sequence shown here is derived from an EMBL/GenBank/DDBJ whole genome shotgun (WGS) entry which is preliminary data.</text>
</comment>
<sequence>MEFNNEKSYNRAKERVECLKGFYSSLFAYCIIIPFLVYLNYRSSSFPWALFPAVGWGIGLLSQWMNATGNHPILGKHWEERKIREYMNDSKF</sequence>
<keyword evidence="1" id="KW-1133">Transmembrane helix</keyword>
<keyword evidence="1" id="KW-0472">Membrane</keyword>
<feature type="transmembrane region" description="Helical" evidence="1">
    <location>
        <begin position="45"/>
        <end position="64"/>
    </location>
</feature>
<proteinExistence type="predicted"/>
<feature type="transmembrane region" description="Helical" evidence="1">
    <location>
        <begin position="21"/>
        <end position="39"/>
    </location>
</feature>
<dbReference type="Pfam" id="PF13239">
    <property type="entry name" value="2TM"/>
    <property type="match status" value="1"/>
</dbReference>
<dbReference type="Proteomes" id="UP001203607">
    <property type="component" value="Unassembled WGS sequence"/>
</dbReference>
<feature type="domain" description="2TM" evidence="2">
    <location>
        <begin position="11"/>
        <end position="88"/>
    </location>
</feature>
<evidence type="ECO:0000313" key="4">
    <source>
        <dbReference type="Proteomes" id="UP001203607"/>
    </source>
</evidence>
<protein>
    <submittedName>
        <fullName evidence="3">2TM domain-containing protein</fullName>
    </submittedName>
</protein>
<keyword evidence="4" id="KW-1185">Reference proteome</keyword>
<evidence type="ECO:0000259" key="2">
    <source>
        <dbReference type="Pfam" id="PF13239"/>
    </source>
</evidence>
<evidence type="ECO:0000313" key="3">
    <source>
        <dbReference type="EMBL" id="MCL6272934.1"/>
    </source>
</evidence>
<gene>
    <name evidence="3" type="ORF">M3P19_02885</name>
</gene>
<accession>A0ABT0PNJ9</accession>
<evidence type="ECO:0000256" key="1">
    <source>
        <dbReference type="SAM" id="Phobius"/>
    </source>
</evidence>
<name>A0ABT0PNJ9_9FLAO</name>
<dbReference type="EMBL" id="JAMFMA010000001">
    <property type="protein sequence ID" value="MCL6272934.1"/>
    <property type="molecule type" value="Genomic_DNA"/>
</dbReference>